<sequence>MYSNAVIITQIDDGRTELTPESVRTTYNFTCSSSAPALVFAFLESLEARPGDKVLEIGTGTGWTAALLAEVAGDERVFSIEVDPALAVTAEKNLAAAGRSPRLIVGDGSLGAPEHGPFDRVHVTCGVQNIPYTWIAQTRPGGRIVLPWMAVYRMAALTVGEDGTASGRFHDSCAFMMLRSQRRLPDSEVPPEAEDEESGTTADPRAVAGNSPGHRAYLAGALPGIRITGHEKKDGTYRAILHGGHSHARVQHDGYRTIVEQRGPRRLWEEAVSAHENWVDQGSPEIDRFGLTVTPEGQYVWLDSPENPLEETR</sequence>
<comment type="subcellular location">
    <subcellularLocation>
        <location evidence="1">Cytoplasm</location>
    </subcellularLocation>
</comment>
<dbReference type="SUPFAM" id="SSF53335">
    <property type="entry name" value="S-adenosyl-L-methionine-dependent methyltransferases"/>
    <property type="match status" value="1"/>
</dbReference>
<evidence type="ECO:0000256" key="3">
    <source>
        <dbReference type="ARBA" id="ARBA00011890"/>
    </source>
</evidence>
<evidence type="ECO:0000256" key="12">
    <source>
        <dbReference type="SAM" id="MobiDB-lite"/>
    </source>
</evidence>
<evidence type="ECO:0000256" key="9">
    <source>
        <dbReference type="ARBA" id="ARBA00030757"/>
    </source>
</evidence>
<keyword evidence="6" id="KW-0489">Methyltransferase</keyword>
<name>A0A0F7FXG1_9ACTN</name>
<dbReference type="PANTHER" id="PTHR11579:SF0">
    <property type="entry name" value="PROTEIN-L-ISOASPARTATE(D-ASPARTATE) O-METHYLTRANSFERASE"/>
    <property type="match status" value="1"/>
</dbReference>
<accession>A0A0F7FXG1</accession>
<protein>
    <recommendedName>
        <fullName evidence="4">Protein-L-isoaspartate O-methyltransferase</fullName>
        <ecNumber evidence="3">2.1.1.77</ecNumber>
    </recommendedName>
    <alternativeName>
        <fullName evidence="11">L-isoaspartyl protein carboxyl methyltransferase</fullName>
    </alternativeName>
    <alternativeName>
        <fullName evidence="9">Protein L-isoaspartyl methyltransferase</fullName>
    </alternativeName>
    <alternativeName>
        <fullName evidence="10">Protein-beta-aspartate methyltransferase</fullName>
    </alternativeName>
</protein>
<evidence type="ECO:0000256" key="11">
    <source>
        <dbReference type="ARBA" id="ARBA00031350"/>
    </source>
</evidence>
<evidence type="ECO:0000256" key="4">
    <source>
        <dbReference type="ARBA" id="ARBA00013346"/>
    </source>
</evidence>
<dbReference type="AlphaFoldDB" id="A0A0F7FXG1"/>
<keyword evidence="14" id="KW-1185">Reference proteome</keyword>
<organism evidence="13 14">
    <name type="scientific">Streptomyces xiamenensis</name>
    <dbReference type="NCBI Taxonomy" id="408015"/>
    <lineage>
        <taxon>Bacteria</taxon>
        <taxon>Bacillati</taxon>
        <taxon>Actinomycetota</taxon>
        <taxon>Actinomycetes</taxon>
        <taxon>Kitasatosporales</taxon>
        <taxon>Streptomycetaceae</taxon>
        <taxon>Streptomyces</taxon>
    </lineage>
</organism>
<evidence type="ECO:0000256" key="8">
    <source>
        <dbReference type="ARBA" id="ARBA00022691"/>
    </source>
</evidence>
<evidence type="ECO:0000256" key="7">
    <source>
        <dbReference type="ARBA" id="ARBA00022679"/>
    </source>
</evidence>
<dbReference type="PANTHER" id="PTHR11579">
    <property type="entry name" value="PROTEIN-L-ISOASPARTATE O-METHYLTRANSFERASE"/>
    <property type="match status" value="1"/>
</dbReference>
<dbReference type="GO" id="GO:0032259">
    <property type="term" value="P:methylation"/>
    <property type="evidence" value="ECO:0007669"/>
    <property type="project" value="UniProtKB-KW"/>
</dbReference>
<dbReference type="PATRIC" id="fig|408015.6.peg.3319"/>
<dbReference type="GO" id="GO:0004719">
    <property type="term" value="F:protein-L-isoaspartate (D-aspartate) O-methyltransferase activity"/>
    <property type="evidence" value="ECO:0007669"/>
    <property type="project" value="UniProtKB-EC"/>
</dbReference>
<evidence type="ECO:0000256" key="5">
    <source>
        <dbReference type="ARBA" id="ARBA00022490"/>
    </source>
</evidence>
<evidence type="ECO:0000313" key="13">
    <source>
        <dbReference type="EMBL" id="AKG44663.1"/>
    </source>
</evidence>
<evidence type="ECO:0000256" key="2">
    <source>
        <dbReference type="ARBA" id="ARBA00005369"/>
    </source>
</evidence>
<keyword evidence="8" id="KW-0949">S-adenosyl-L-methionine</keyword>
<dbReference type="CDD" id="cd02440">
    <property type="entry name" value="AdoMet_MTases"/>
    <property type="match status" value="1"/>
</dbReference>
<dbReference type="HOGENOM" id="CLU_037629_1_0_11"/>
<dbReference type="STRING" id="408015.SXIM_32790"/>
<proteinExistence type="inferred from homology"/>
<keyword evidence="7" id="KW-0808">Transferase</keyword>
<dbReference type="InterPro" id="IPR000682">
    <property type="entry name" value="PCMT"/>
</dbReference>
<dbReference type="KEGG" id="sxi:SXIM_32790"/>
<feature type="compositionally biased region" description="Acidic residues" evidence="12">
    <location>
        <begin position="189"/>
        <end position="198"/>
    </location>
</feature>
<keyword evidence="5" id="KW-0963">Cytoplasm</keyword>
<dbReference type="Gene3D" id="3.40.50.150">
    <property type="entry name" value="Vaccinia Virus protein VP39"/>
    <property type="match status" value="1"/>
</dbReference>
<gene>
    <name evidence="13" type="ORF">SXIM_32790</name>
</gene>
<dbReference type="Proteomes" id="UP000034034">
    <property type="component" value="Chromosome"/>
</dbReference>
<dbReference type="EMBL" id="CP009922">
    <property type="protein sequence ID" value="AKG44663.1"/>
    <property type="molecule type" value="Genomic_DNA"/>
</dbReference>
<evidence type="ECO:0000256" key="10">
    <source>
        <dbReference type="ARBA" id="ARBA00031323"/>
    </source>
</evidence>
<evidence type="ECO:0000256" key="1">
    <source>
        <dbReference type="ARBA" id="ARBA00004496"/>
    </source>
</evidence>
<comment type="similarity">
    <text evidence="2">Belongs to the methyltransferase superfamily. L-isoaspartyl/D-aspartyl protein methyltransferase family.</text>
</comment>
<dbReference type="InterPro" id="IPR029063">
    <property type="entry name" value="SAM-dependent_MTases_sf"/>
</dbReference>
<reference evidence="13" key="1">
    <citation type="submission" date="2019-08" db="EMBL/GenBank/DDBJ databases">
        <title>Complete genome sequence of a mangrove-derived Streptomyces xiamenensis.</title>
        <authorList>
            <person name="Xu J."/>
        </authorList>
    </citation>
    <scope>NUCLEOTIDE SEQUENCE</scope>
    <source>
        <strain evidence="13">318</strain>
    </source>
</reference>
<dbReference type="EC" id="2.1.1.77" evidence="3"/>
<feature type="region of interest" description="Disordered" evidence="12">
    <location>
        <begin position="183"/>
        <end position="211"/>
    </location>
</feature>
<dbReference type="GO" id="GO:0005737">
    <property type="term" value="C:cytoplasm"/>
    <property type="evidence" value="ECO:0007669"/>
    <property type="project" value="UniProtKB-SubCell"/>
</dbReference>
<dbReference type="Pfam" id="PF01135">
    <property type="entry name" value="PCMT"/>
    <property type="match status" value="1"/>
</dbReference>
<evidence type="ECO:0000256" key="6">
    <source>
        <dbReference type="ARBA" id="ARBA00022603"/>
    </source>
</evidence>
<evidence type="ECO:0000313" key="14">
    <source>
        <dbReference type="Proteomes" id="UP000034034"/>
    </source>
</evidence>